<dbReference type="GO" id="GO:0005886">
    <property type="term" value="C:plasma membrane"/>
    <property type="evidence" value="ECO:0007669"/>
    <property type="project" value="UniProtKB-SubCell"/>
</dbReference>
<evidence type="ECO:0000256" key="2">
    <source>
        <dbReference type="ARBA" id="ARBA00007430"/>
    </source>
</evidence>
<evidence type="ECO:0000256" key="7">
    <source>
        <dbReference type="SAM" id="MobiDB-lite"/>
    </source>
</evidence>
<evidence type="ECO:0000256" key="1">
    <source>
        <dbReference type="ARBA" id="ARBA00004651"/>
    </source>
</evidence>
<evidence type="ECO:0000256" key="6">
    <source>
        <dbReference type="ARBA" id="ARBA00023136"/>
    </source>
</evidence>
<evidence type="ECO:0000313" key="10">
    <source>
        <dbReference type="Proteomes" id="UP000555448"/>
    </source>
</evidence>
<dbReference type="InterPro" id="IPR050833">
    <property type="entry name" value="Poly_Biosynth_Transport"/>
</dbReference>
<feature type="transmembrane region" description="Helical" evidence="8">
    <location>
        <begin position="343"/>
        <end position="363"/>
    </location>
</feature>
<evidence type="ECO:0000256" key="4">
    <source>
        <dbReference type="ARBA" id="ARBA00022692"/>
    </source>
</evidence>
<organism evidence="9 10">
    <name type="scientific">Novosphingobium chloroacetimidivorans</name>
    <dbReference type="NCBI Taxonomy" id="1428314"/>
    <lineage>
        <taxon>Bacteria</taxon>
        <taxon>Pseudomonadati</taxon>
        <taxon>Pseudomonadota</taxon>
        <taxon>Alphaproteobacteria</taxon>
        <taxon>Sphingomonadales</taxon>
        <taxon>Sphingomonadaceae</taxon>
        <taxon>Novosphingobium</taxon>
    </lineage>
</organism>
<keyword evidence="3" id="KW-1003">Cell membrane</keyword>
<evidence type="ECO:0000256" key="8">
    <source>
        <dbReference type="SAM" id="Phobius"/>
    </source>
</evidence>
<evidence type="ECO:0000256" key="5">
    <source>
        <dbReference type="ARBA" id="ARBA00022989"/>
    </source>
</evidence>
<sequence length="464" mass="49699">MLHGNADQSMTVKDPDTASAPSPSASIGSKSLWTIGTYVGSAGIRFGSNVVLSRLLGPEILGVVVIAQAVRMGCDLLTDLGPEQNVVHSPHGEDERFLNTVWTLQILRGLLVSLACLALSPVLAHFYRIDVGVLMVVSAAPLVNSFMSTSIFSAAKRMDVKARNMLELGAEAVGLVINVALAVSLRSVWAPILGIVLSVAARSALTYRLPHPRHRFLIDRAHAAQILGFSKWIMLSSVSFYAAIFADRLYLGRVVSLATLGVFGLAKVVSELPATVAGRLAFQIVFPFVAQHGDAFGTATPARKELGRMRGLFLLLVLAGIGTVMAWSDWAVRLLYGHRYAEAGWMVTLLLVGGWISVLCSLNEATVFGRGAPRNVGFANLLRFGTMAAVLPVGFHALGLPGALLALPASELMRYAILLKAQRRLRTTFVAQDVALSLALLVVFGGWVLLRLTLGLGEPWQLMG</sequence>
<evidence type="ECO:0000313" key="9">
    <source>
        <dbReference type="EMBL" id="MBB4858063.1"/>
    </source>
</evidence>
<feature type="transmembrane region" description="Helical" evidence="8">
    <location>
        <begin position="106"/>
        <end position="127"/>
    </location>
</feature>
<feature type="compositionally biased region" description="Polar residues" evidence="7">
    <location>
        <begin position="1"/>
        <end position="11"/>
    </location>
</feature>
<dbReference type="Pfam" id="PF13440">
    <property type="entry name" value="Polysacc_synt_3"/>
    <property type="match status" value="1"/>
</dbReference>
<comment type="subcellular location">
    <subcellularLocation>
        <location evidence="1">Cell membrane</location>
        <topology evidence="1">Multi-pass membrane protein</topology>
    </subcellularLocation>
</comment>
<comment type="similarity">
    <text evidence="2">Belongs to the polysaccharide synthase family.</text>
</comment>
<gene>
    <name evidence="9" type="ORF">HNO88_001377</name>
</gene>
<keyword evidence="10" id="KW-1185">Reference proteome</keyword>
<comment type="caution">
    <text evidence="9">The sequence shown here is derived from an EMBL/GenBank/DDBJ whole genome shotgun (WGS) entry which is preliminary data.</text>
</comment>
<feature type="transmembrane region" description="Helical" evidence="8">
    <location>
        <begin position="133"/>
        <end position="153"/>
    </location>
</feature>
<protein>
    <submittedName>
        <fullName evidence="9">O-antigen/teichoic acid export membrane protein</fullName>
    </submittedName>
</protein>
<proteinExistence type="inferred from homology"/>
<name>A0A7W7K9L4_9SPHN</name>
<dbReference type="RefSeq" id="WP_184243378.1">
    <property type="nucleotide sequence ID" value="NZ_JACHLR010000004.1"/>
</dbReference>
<feature type="transmembrane region" description="Helical" evidence="8">
    <location>
        <begin position="226"/>
        <end position="244"/>
    </location>
</feature>
<keyword evidence="6 8" id="KW-0472">Membrane</keyword>
<dbReference type="Proteomes" id="UP000555448">
    <property type="component" value="Unassembled WGS sequence"/>
</dbReference>
<evidence type="ECO:0000256" key="3">
    <source>
        <dbReference type="ARBA" id="ARBA00022475"/>
    </source>
</evidence>
<dbReference type="AlphaFoldDB" id="A0A7W7K9L4"/>
<keyword evidence="4 8" id="KW-0812">Transmembrane</keyword>
<feature type="transmembrane region" description="Helical" evidence="8">
    <location>
        <begin position="429"/>
        <end position="450"/>
    </location>
</feature>
<feature type="region of interest" description="Disordered" evidence="7">
    <location>
        <begin position="1"/>
        <end position="26"/>
    </location>
</feature>
<feature type="transmembrane region" description="Helical" evidence="8">
    <location>
        <begin position="312"/>
        <end position="331"/>
    </location>
</feature>
<reference evidence="9 10" key="1">
    <citation type="submission" date="2020-08" db="EMBL/GenBank/DDBJ databases">
        <title>Functional genomics of gut bacteria from endangered species of beetles.</title>
        <authorList>
            <person name="Carlos-Shanley C."/>
        </authorList>
    </citation>
    <scope>NUCLEOTIDE SEQUENCE [LARGE SCALE GENOMIC DNA]</scope>
    <source>
        <strain evidence="9 10">S00245</strain>
    </source>
</reference>
<feature type="transmembrane region" description="Helical" evidence="8">
    <location>
        <begin position="384"/>
        <end position="409"/>
    </location>
</feature>
<dbReference type="PANTHER" id="PTHR30250:SF10">
    <property type="entry name" value="LIPOPOLYSACCHARIDE BIOSYNTHESIS PROTEIN WZXC"/>
    <property type="match status" value="1"/>
</dbReference>
<dbReference type="PANTHER" id="PTHR30250">
    <property type="entry name" value="PST FAMILY PREDICTED COLANIC ACID TRANSPORTER"/>
    <property type="match status" value="1"/>
</dbReference>
<accession>A0A7W7K9L4</accession>
<keyword evidence="5 8" id="KW-1133">Transmembrane helix</keyword>
<dbReference type="EMBL" id="JACHLR010000004">
    <property type="protein sequence ID" value="MBB4858063.1"/>
    <property type="molecule type" value="Genomic_DNA"/>
</dbReference>
<feature type="transmembrane region" description="Helical" evidence="8">
    <location>
        <begin position="250"/>
        <end position="269"/>
    </location>
</feature>